<evidence type="ECO:0000313" key="2">
    <source>
        <dbReference type="EMBL" id="AYD89579.1"/>
    </source>
</evidence>
<feature type="transmembrane region" description="Helical" evidence="1">
    <location>
        <begin position="35"/>
        <end position="51"/>
    </location>
</feature>
<dbReference type="Proteomes" id="UP000273001">
    <property type="component" value="Chromosome"/>
</dbReference>
<gene>
    <name evidence="2" type="ORF">D5R93_05030</name>
</gene>
<keyword evidence="1" id="KW-1133">Transmembrane helix</keyword>
<organism evidence="2 3">
    <name type="scientific">Actinomyces lilanjuaniae</name>
    <dbReference type="NCBI Taxonomy" id="2321394"/>
    <lineage>
        <taxon>Bacteria</taxon>
        <taxon>Bacillati</taxon>
        <taxon>Actinomycetota</taxon>
        <taxon>Actinomycetes</taxon>
        <taxon>Actinomycetales</taxon>
        <taxon>Actinomycetaceae</taxon>
        <taxon>Actinomyces</taxon>
    </lineage>
</organism>
<reference evidence="2 3" key="1">
    <citation type="submission" date="2018-09" db="EMBL/GenBank/DDBJ databases">
        <authorList>
            <person name="Li J."/>
        </authorList>
    </citation>
    <scope>NUCLEOTIDE SEQUENCE [LARGE SCALE GENOMIC DNA]</scope>
    <source>
        <strain evidence="2 3">2129</strain>
    </source>
</reference>
<evidence type="ECO:0000256" key="1">
    <source>
        <dbReference type="SAM" id="Phobius"/>
    </source>
</evidence>
<proteinExistence type="predicted"/>
<protein>
    <submittedName>
        <fullName evidence="2">Uncharacterized protein</fullName>
    </submittedName>
</protein>
<keyword evidence="1" id="KW-0812">Transmembrane</keyword>
<keyword evidence="1" id="KW-0472">Membrane</keyword>
<accession>A0ABM6Z3G2</accession>
<name>A0ABM6Z3G2_9ACTO</name>
<dbReference type="RefSeq" id="WP_119835674.1">
    <property type="nucleotide sequence ID" value="NZ_CP032514.1"/>
</dbReference>
<sequence length="69" mass="7221">MLLSLSRLAGWVLMALGSMMVPLAAALNQPGLQALAIIVLLAATAALSASLKEDSTGRWWTDGRDASRP</sequence>
<keyword evidence="3" id="KW-1185">Reference proteome</keyword>
<dbReference type="EMBL" id="CP032514">
    <property type="protein sequence ID" value="AYD89579.1"/>
    <property type="molecule type" value="Genomic_DNA"/>
</dbReference>
<evidence type="ECO:0000313" key="3">
    <source>
        <dbReference type="Proteomes" id="UP000273001"/>
    </source>
</evidence>